<accession>A0A9K3I1R9</accession>
<keyword evidence="11" id="KW-1185">Reference proteome</keyword>
<dbReference type="Pfam" id="PF08263">
    <property type="entry name" value="LRRNT_2"/>
    <property type="match status" value="1"/>
</dbReference>
<evidence type="ECO:0000256" key="6">
    <source>
        <dbReference type="ARBA" id="ARBA00022989"/>
    </source>
</evidence>
<dbReference type="InterPro" id="IPR013210">
    <property type="entry name" value="LRR_N_plant-typ"/>
</dbReference>
<keyword evidence="3" id="KW-0812">Transmembrane</keyword>
<evidence type="ECO:0000256" key="1">
    <source>
        <dbReference type="ARBA" id="ARBA00004167"/>
    </source>
</evidence>
<gene>
    <name evidence="10" type="ORF">HanXRQr2_Chr09g0362761</name>
</gene>
<dbReference type="InterPro" id="IPR003591">
    <property type="entry name" value="Leu-rich_rpt_typical-subtyp"/>
</dbReference>
<comment type="caution">
    <text evidence="10">The sequence shown here is derived from an EMBL/GenBank/DDBJ whole genome shotgun (WGS) entry which is preliminary data.</text>
</comment>
<organism evidence="10 11">
    <name type="scientific">Helianthus annuus</name>
    <name type="common">Common sunflower</name>
    <dbReference type="NCBI Taxonomy" id="4232"/>
    <lineage>
        <taxon>Eukaryota</taxon>
        <taxon>Viridiplantae</taxon>
        <taxon>Streptophyta</taxon>
        <taxon>Embryophyta</taxon>
        <taxon>Tracheophyta</taxon>
        <taxon>Spermatophyta</taxon>
        <taxon>Magnoliopsida</taxon>
        <taxon>eudicotyledons</taxon>
        <taxon>Gunneridae</taxon>
        <taxon>Pentapetalae</taxon>
        <taxon>asterids</taxon>
        <taxon>campanulids</taxon>
        <taxon>Asterales</taxon>
        <taxon>Asteraceae</taxon>
        <taxon>Asteroideae</taxon>
        <taxon>Heliantheae alliance</taxon>
        <taxon>Heliantheae</taxon>
        <taxon>Helianthus</taxon>
    </lineage>
</organism>
<dbReference type="FunFam" id="3.80.10.10:FF:000041">
    <property type="entry name" value="LRR receptor-like serine/threonine-protein kinase ERECTA"/>
    <property type="match status" value="2"/>
</dbReference>
<dbReference type="GO" id="GO:0016020">
    <property type="term" value="C:membrane"/>
    <property type="evidence" value="ECO:0007669"/>
    <property type="project" value="UniProtKB-SubCell"/>
</dbReference>
<evidence type="ECO:0000313" key="10">
    <source>
        <dbReference type="EMBL" id="KAF5788754.1"/>
    </source>
</evidence>
<dbReference type="Pfam" id="PF00560">
    <property type="entry name" value="LRR_1"/>
    <property type="match status" value="7"/>
</dbReference>
<dbReference type="EMBL" id="MNCJ02000324">
    <property type="protein sequence ID" value="KAF5788754.1"/>
    <property type="molecule type" value="Genomic_DNA"/>
</dbReference>
<dbReference type="PANTHER" id="PTHR48057">
    <property type="entry name" value="LEUCINE-RICH REPEAT SERINE/THREONINE-PROTEIN KINASE 1"/>
    <property type="match status" value="1"/>
</dbReference>
<dbReference type="InterPro" id="IPR001611">
    <property type="entry name" value="Leu-rich_rpt"/>
</dbReference>
<reference evidence="10" key="2">
    <citation type="submission" date="2020-06" db="EMBL/GenBank/DDBJ databases">
        <title>Helianthus annuus Genome sequencing and assembly Release 2.</title>
        <authorList>
            <person name="Gouzy J."/>
            <person name="Langlade N."/>
            <person name="Munos S."/>
        </authorList>
    </citation>
    <scope>NUCLEOTIDE SEQUENCE</scope>
    <source>
        <tissue evidence="10">Leaves</tissue>
    </source>
</reference>
<dbReference type="SMART" id="SM00369">
    <property type="entry name" value="LRR_TYP"/>
    <property type="match status" value="2"/>
</dbReference>
<evidence type="ECO:0000256" key="4">
    <source>
        <dbReference type="ARBA" id="ARBA00022729"/>
    </source>
</evidence>
<keyword evidence="5" id="KW-0677">Repeat</keyword>
<evidence type="ECO:0000259" key="9">
    <source>
        <dbReference type="Pfam" id="PF08263"/>
    </source>
</evidence>
<name>A0A9K3I1R9_HELAN</name>
<evidence type="ECO:0000313" key="11">
    <source>
        <dbReference type="Proteomes" id="UP000215914"/>
    </source>
</evidence>
<dbReference type="PANTHER" id="PTHR48057:SF5">
    <property type="entry name" value="LEUCINE-RICH REPEAT (LRR) FAMILY PROTEIN-RELATED"/>
    <property type="match status" value="1"/>
</dbReference>
<keyword evidence="8" id="KW-0325">Glycoprotein</keyword>
<proteinExistence type="predicted"/>
<keyword evidence="7" id="KW-0472">Membrane</keyword>
<feature type="domain" description="Leucine-rich repeat-containing N-terminal plant-type" evidence="9">
    <location>
        <begin position="56"/>
        <end position="89"/>
    </location>
</feature>
<evidence type="ECO:0000256" key="2">
    <source>
        <dbReference type="ARBA" id="ARBA00022614"/>
    </source>
</evidence>
<keyword evidence="4" id="KW-0732">Signal</keyword>
<evidence type="ECO:0000256" key="7">
    <source>
        <dbReference type="ARBA" id="ARBA00023136"/>
    </source>
</evidence>
<keyword evidence="6" id="KW-1133">Transmembrane helix</keyword>
<comment type="subcellular location">
    <subcellularLocation>
        <location evidence="1">Membrane</location>
        <topology evidence="1">Single-pass membrane protein</topology>
    </subcellularLocation>
</comment>
<dbReference type="Gramene" id="mRNA:HanXRQr2_Chr09g0362761">
    <property type="protein sequence ID" value="mRNA:HanXRQr2_Chr09g0362761"/>
    <property type="gene ID" value="HanXRQr2_Chr09g0362761"/>
</dbReference>
<dbReference type="GO" id="GO:0006952">
    <property type="term" value="P:defense response"/>
    <property type="evidence" value="ECO:0007669"/>
    <property type="project" value="UniProtKB-ARBA"/>
</dbReference>
<dbReference type="InterPro" id="IPR052595">
    <property type="entry name" value="LRRC69/RLP"/>
</dbReference>
<dbReference type="SUPFAM" id="SSF52058">
    <property type="entry name" value="L domain-like"/>
    <property type="match status" value="1"/>
</dbReference>
<dbReference type="AlphaFoldDB" id="A0A9K3I1R9"/>
<sequence>MFQLSFVICLQYSLMLPPKALLFPSSFSNHYNMSFVSFLIILILLFPTLADADCNPDEKDSLLSFATNFPNLNWSSTEDCCSWAGISCDDKRYRVIRLSIPDRALRGVIPSSLQNLTSLSFLNLSCNFLSGPIPDGLFSSFNNLHTIDLSYNRLSGHLPHTWPPTLQVLNLSSNHFNGTIQTTNLHSFQSMITLNISNNSFTGTIPPSVCSNSPSLVNLDFSLNHFTGNIPQGFGACSNLVVLSLGSNRLTGQIPTDISCALSLQHLLLQRNYLMGKIDGSITNLTNLRSLVLSDNMLSGSIPRNIGKLSLLEKLELDDNLLNGTLPLSLVNCTKLQLLIFIGMKFAEL</sequence>
<dbReference type="GO" id="GO:0051707">
    <property type="term" value="P:response to other organism"/>
    <property type="evidence" value="ECO:0007669"/>
    <property type="project" value="UniProtKB-ARBA"/>
</dbReference>
<evidence type="ECO:0000256" key="5">
    <source>
        <dbReference type="ARBA" id="ARBA00022737"/>
    </source>
</evidence>
<evidence type="ECO:0000256" key="8">
    <source>
        <dbReference type="ARBA" id="ARBA00023180"/>
    </source>
</evidence>
<keyword evidence="2" id="KW-0433">Leucine-rich repeat</keyword>
<dbReference type="FunFam" id="3.80.10.10:FF:000129">
    <property type="entry name" value="Leucine-rich repeat receptor-like kinase"/>
    <property type="match status" value="1"/>
</dbReference>
<evidence type="ECO:0000256" key="3">
    <source>
        <dbReference type="ARBA" id="ARBA00022692"/>
    </source>
</evidence>
<dbReference type="Proteomes" id="UP000215914">
    <property type="component" value="Unassembled WGS sequence"/>
</dbReference>
<reference evidence="10" key="1">
    <citation type="journal article" date="2017" name="Nature">
        <title>The sunflower genome provides insights into oil metabolism, flowering and Asterid evolution.</title>
        <authorList>
            <person name="Badouin H."/>
            <person name="Gouzy J."/>
            <person name="Grassa C.J."/>
            <person name="Murat F."/>
            <person name="Staton S.E."/>
            <person name="Cottret L."/>
            <person name="Lelandais-Briere C."/>
            <person name="Owens G.L."/>
            <person name="Carrere S."/>
            <person name="Mayjonade B."/>
            <person name="Legrand L."/>
            <person name="Gill N."/>
            <person name="Kane N.C."/>
            <person name="Bowers J.E."/>
            <person name="Hubner S."/>
            <person name="Bellec A."/>
            <person name="Berard A."/>
            <person name="Berges H."/>
            <person name="Blanchet N."/>
            <person name="Boniface M.C."/>
            <person name="Brunel D."/>
            <person name="Catrice O."/>
            <person name="Chaidir N."/>
            <person name="Claudel C."/>
            <person name="Donnadieu C."/>
            <person name="Faraut T."/>
            <person name="Fievet G."/>
            <person name="Helmstetter N."/>
            <person name="King M."/>
            <person name="Knapp S.J."/>
            <person name="Lai Z."/>
            <person name="Le Paslier M.C."/>
            <person name="Lippi Y."/>
            <person name="Lorenzon L."/>
            <person name="Mandel J.R."/>
            <person name="Marage G."/>
            <person name="Marchand G."/>
            <person name="Marquand E."/>
            <person name="Bret-Mestries E."/>
            <person name="Morien E."/>
            <person name="Nambeesan S."/>
            <person name="Nguyen T."/>
            <person name="Pegot-Espagnet P."/>
            <person name="Pouilly N."/>
            <person name="Raftis F."/>
            <person name="Sallet E."/>
            <person name="Schiex T."/>
            <person name="Thomas J."/>
            <person name="Vandecasteele C."/>
            <person name="Vares D."/>
            <person name="Vear F."/>
            <person name="Vautrin S."/>
            <person name="Crespi M."/>
            <person name="Mangin B."/>
            <person name="Burke J.M."/>
            <person name="Salse J."/>
            <person name="Munos S."/>
            <person name="Vincourt P."/>
            <person name="Rieseberg L.H."/>
            <person name="Langlade N.B."/>
        </authorList>
    </citation>
    <scope>NUCLEOTIDE SEQUENCE</scope>
    <source>
        <tissue evidence="10">Leaves</tissue>
    </source>
</reference>
<dbReference type="InterPro" id="IPR032675">
    <property type="entry name" value="LRR_dom_sf"/>
</dbReference>
<protein>
    <submittedName>
        <fullName evidence="10">Leucine-rich repeat-containing, plant-type, leucine-rich repeat domain superfamily</fullName>
    </submittedName>
</protein>
<dbReference type="Gene3D" id="3.80.10.10">
    <property type="entry name" value="Ribonuclease Inhibitor"/>
    <property type="match status" value="2"/>
</dbReference>